<gene>
    <name evidence="2" type="ORF">QFW77_08100</name>
</gene>
<sequence length="190" mass="20737">MDERRDRAESGGWSAVFAALPQEAPPPGGWHALSARLERRRRPRWLPLAAVAAMLLAVALPWRLLTPGDASSQPARAAQARPAASMVESVPGDARLAALQGESAQLESLLPLVQDMRMSSGTAALLTGELERRLALLDAELAQPKLSPDREFQLWQARVDTLRALAGFEGTRRWMAANGDHYDPALVRVY</sequence>
<dbReference type="Proteomes" id="UP001156940">
    <property type="component" value="Unassembled WGS sequence"/>
</dbReference>
<organism evidence="2 3">
    <name type="scientific">Luteimonas endophytica</name>
    <dbReference type="NCBI Taxonomy" id="3042023"/>
    <lineage>
        <taxon>Bacteria</taxon>
        <taxon>Pseudomonadati</taxon>
        <taxon>Pseudomonadota</taxon>
        <taxon>Gammaproteobacteria</taxon>
        <taxon>Lysobacterales</taxon>
        <taxon>Lysobacteraceae</taxon>
        <taxon>Luteimonas</taxon>
    </lineage>
</organism>
<accession>A0ABT6J871</accession>
<proteinExistence type="predicted"/>
<evidence type="ECO:0000256" key="1">
    <source>
        <dbReference type="SAM" id="Phobius"/>
    </source>
</evidence>
<evidence type="ECO:0000313" key="3">
    <source>
        <dbReference type="Proteomes" id="UP001156940"/>
    </source>
</evidence>
<protein>
    <submittedName>
        <fullName evidence="2">Uncharacterized protein</fullName>
    </submittedName>
</protein>
<feature type="transmembrane region" description="Helical" evidence="1">
    <location>
        <begin position="45"/>
        <end position="65"/>
    </location>
</feature>
<keyword evidence="3" id="KW-1185">Reference proteome</keyword>
<evidence type="ECO:0000313" key="2">
    <source>
        <dbReference type="EMBL" id="MDH5822949.1"/>
    </source>
</evidence>
<dbReference type="EMBL" id="JARXRM010000028">
    <property type="protein sequence ID" value="MDH5822949.1"/>
    <property type="molecule type" value="Genomic_DNA"/>
</dbReference>
<reference evidence="2 3" key="1">
    <citation type="submission" date="2023-04" db="EMBL/GenBank/DDBJ databases">
        <title>Luteimonas endophyticus RD2P54.</title>
        <authorList>
            <person name="Sun J.-Q."/>
        </authorList>
    </citation>
    <scope>NUCLEOTIDE SEQUENCE [LARGE SCALE GENOMIC DNA]</scope>
    <source>
        <strain evidence="2 3">RD2P54</strain>
    </source>
</reference>
<keyword evidence="1" id="KW-0812">Transmembrane</keyword>
<dbReference type="RefSeq" id="WP_280573976.1">
    <property type="nucleotide sequence ID" value="NZ_JARXRM010000028.1"/>
</dbReference>
<keyword evidence="1" id="KW-1133">Transmembrane helix</keyword>
<name>A0ABT6J871_9GAMM</name>
<comment type="caution">
    <text evidence="2">The sequence shown here is derived from an EMBL/GenBank/DDBJ whole genome shotgun (WGS) entry which is preliminary data.</text>
</comment>
<keyword evidence="1" id="KW-0472">Membrane</keyword>